<protein>
    <submittedName>
        <fullName evidence="2">Uncharacterized protein</fullName>
    </submittedName>
</protein>
<reference evidence="2 3" key="1">
    <citation type="submission" date="2019-05" db="EMBL/GenBank/DDBJ databases">
        <title>Another draft genome of Portunus trituberculatus and its Hox gene families provides insights of decapod evolution.</title>
        <authorList>
            <person name="Jeong J.-H."/>
            <person name="Song I."/>
            <person name="Kim S."/>
            <person name="Choi T."/>
            <person name="Kim D."/>
            <person name="Ryu S."/>
            <person name="Kim W."/>
        </authorList>
    </citation>
    <scope>NUCLEOTIDE SEQUENCE [LARGE SCALE GENOMIC DNA]</scope>
    <source>
        <tissue evidence="2">Muscle</tissue>
    </source>
</reference>
<feature type="region of interest" description="Disordered" evidence="1">
    <location>
        <begin position="1"/>
        <end position="23"/>
    </location>
</feature>
<gene>
    <name evidence="2" type="ORF">E2C01_056266</name>
</gene>
<keyword evidence="3" id="KW-1185">Reference proteome</keyword>
<sequence length="69" mass="7363">MASPRPPRHSLVAASRTGPAQGQSLSSCVLDLMLIQRQPSEATRSNDSFPIFVPLCTCCILVRCSAMSA</sequence>
<proteinExistence type="predicted"/>
<evidence type="ECO:0000256" key="1">
    <source>
        <dbReference type="SAM" id="MobiDB-lite"/>
    </source>
</evidence>
<dbReference type="EMBL" id="VSRR010019386">
    <property type="protein sequence ID" value="MPC62183.1"/>
    <property type="molecule type" value="Genomic_DNA"/>
</dbReference>
<dbReference type="PROSITE" id="PS51257">
    <property type="entry name" value="PROKAR_LIPOPROTEIN"/>
    <property type="match status" value="1"/>
</dbReference>
<name>A0A5B7GWX0_PORTR</name>
<comment type="caution">
    <text evidence="2">The sequence shown here is derived from an EMBL/GenBank/DDBJ whole genome shotgun (WGS) entry which is preliminary data.</text>
</comment>
<dbReference type="Proteomes" id="UP000324222">
    <property type="component" value="Unassembled WGS sequence"/>
</dbReference>
<evidence type="ECO:0000313" key="3">
    <source>
        <dbReference type="Proteomes" id="UP000324222"/>
    </source>
</evidence>
<dbReference type="AlphaFoldDB" id="A0A5B7GWX0"/>
<accession>A0A5B7GWX0</accession>
<evidence type="ECO:0000313" key="2">
    <source>
        <dbReference type="EMBL" id="MPC62183.1"/>
    </source>
</evidence>
<organism evidence="2 3">
    <name type="scientific">Portunus trituberculatus</name>
    <name type="common">Swimming crab</name>
    <name type="synonym">Neptunus trituberculatus</name>
    <dbReference type="NCBI Taxonomy" id="210409"/>
    <lineage>
        <taxon>Eukaryota</taxon>
        <taxon>Metazoa</taxon>
        <taxon>Ecdysozoa</taxon>
        <taxon>Arthropoda</taxon>
        <taxon>Crustacea</taxon>
        <taxon>Multicrustacea</taxon>
        <taxon>Malacostraca</taxon>
        <taxon>Eumalacostraca</taxon>
        <taxon>Eucarida</taxon>
        <taxon>Decapoda</taxon>
        <taxon>Pleocyemata</taxon>
        <taxon>Brachyura</taxon>
        <taxon>Eubrachyura</taxon>
        <taxon>Portunoidea</taxon>
        <taxon>Portunidae</taxon>
        <taxon>Portuninae</taxon>
        <taxon>Portunus</taxon>
    </lineage>
</organism>